<evidence type="ECO:0000313" key="2">
    <source>
        <dbReference type="Proteomes" id="UP000054018"/>
    </source>
</evidence>
<name>A0A0C9YVI5_9AGAM</name>
<sequence length="57" mass="6485">MAELLPPCTFKALLAPLKPPTSTFKHPPTNPQTTLETSRYLFKPSNYPRILDLPRFS</sequence>
<protein>
    <submittedName>
        <fullName evidence="1">Uncharacterized protein</fullName>
    </submittedName>
</protein>
<dbReference type="HOGENOM" id="CLU_2997348_0_0_1"/>
<proteinExistence type="predicted"/>
<dbReference type="AlphaFoldDB" id="A0A0C9YVI5"/>
<evidence type="ECO:0000313" key="1">
    <source>
        <dbReference type="EMBL" id="KIK11898.1"/>
    </source>
</evidence>
<accession>A0A0C9YVI5</accession>
<organism evidence="1 2">
    <name type="scientific">Pisolithus microcarpus 441</name>
    <dbReference type="NCBI Taxonomy" id="765257"/>
    <lineage>
        <taxon>Eukaryota</taxon>
        <taxon>Fungi</taxon>
        <taxon>Dikarya</taxon>
        <taxon>Basidiomycota</taxon>
        <taxon>Agaricomycotina</taxon>
        <taxon>Agaricomycetes</taxon>
        <taxon>Agaricomycetidae</taxon>
        <taxon>Boletales</taxon>
        <taxon>Sclerodermatineae</taxon>
        <taxon>Pisolithaceae</taxon>
        <taxon>Pisolithus</taxon>
    </lineage>
</organism>
<keyword evidence="2" id="KW-1185">Reference proteome</keyword>
<reference evidence="1 2" key="1">
    <citation type="submission" date="2014-04" db="EMBL/GenBank/DDBJ databases">
        <authorList>
            <consortium name="DOE Joint Genome Institute"/>
            <person name="Kuo A."/>
            <person name="Kohler A."/>
            <person name="Costa M.D."/>
            <person name="Nagy L.G."/>
            <person name="Floudas D."/>
            <person name="Copeland A."/>
            <person name="Barry K.W."/>
            <person name="Cichocki N."/>
            <person name="Veneault-Fourrey C."/>
            <person name="LaButti K."/>
            <person name="Lindquist E.A."/>
            <person name="Lipzen A."/>
            <person name="Lundell T."/>
            <person name="Morin E."/>
            <person name="Murat C."/>
            <person name="Sun H."/>
            <person name="Tunlid A."/>
            <person name="Henrissat B."/>
            <person name="Grigoriev I.V."/>
            <person name="Hibbett D.S."/>
            <person name="Martin F."/>
            <person name="Nordberg H.P."/>
            <person name="Cantor M.N."/>
            <person name="Hua S.X."/>
        </authorList>
    </citation>
    <scope>NUCLEOTIDE SEQUENCE [LARGE SCALE GENOMIC DNA]</scope>
    <source>
        <strain evidence="1 2">441</strain>
    </source>
</reference>
<reference evidence="2" key="2">
    <citation type="submission" date="2015-01" db="EMBL/GenBank/DDBJ databases">
        <title>Evolutionary Origins and Diversification of the Mycorrhizal Mutualists.</title>
        <authorList>
            <consortium name="DOE Joint Genome Institute"/>
            <consortium name="Mycorrhizal Genomics Consortium"/>
            <person name="Kohler A."/>
            <person name="Kuo A."/>
            <person name="Nagy L.G."/>
            <person name="Floudas D."/>
            <person name="Copeland A."/>
            <person name="Barry K.W."/>
            <person name="Cichocki N."/>
            <person name="Veneault-Fourrey C."/>
            <person name="LaButti K."/>
            <person name="Lindquist E.A."/>
            <person name="Lipzen A."/>
            <person name="Lundell T."/>
            <person name="Morin E."/>
            <person name="Murat C."/>
            <person name="Riley R."/>
            <person name="Ohm R."/>
            <person name="Sun H."/>
            <person name="Tunlid A."/>
            <person name="Henrissat B."/>
            <person name="Grigoriev I.V."/>
            <person name="Hibbett D.S."/>
            <person name="Martin F."/>
        </authorList>
    </citation>
    <scope>NUCLEOTIDE SEQUENCE [LARGE SCALE GENOMIC DNA]</scope>
    <source>
        <strain evidence="2">441</strain>
    </source>
</reference>
<dbReference type="EMBL" id="KN834142">
    <property type="protein sequence ID" value="KIK11898.1"/>
    <property type="molecule type" value="Genomic_DNA"/>
</dbReference>
<dbReference type="Proteomes" id="UP000054018">
    <property type="component" value="Unassembled WGS sequence"/>
</dbReference>
<gene>
    <name evidence="1" type="ORF">PISMIDRAFT_19138</name>
</gene>